<gene>
    <name evidence="9" type="ORF">CEN88_15</name>
</gene>
<evidence type="ECO:0000256" key="4">
    <source>
        <dbReference type="PIRSR" id="PIRSR000149-2"/>
    </source>
</evidence>
<feature type="binding site" evidence="4">
    <location>
        <begin position="139"/>
        <end position="141"/>
    </location>
    <ligand>
        <name>D-glyceraldehyde 3-phosphate</name>
        <dbReference type="ChEBI" id="CHEBI:59776"/>
    </ligand>
</feature>
<dbReference type="SUPFAM" id="SSF51735">
    <property type="entry name" value="NAD(P)-binding Rossmann-fold domains"/>
    <property type="match status" value="1"/>
</dbReference>
<dbReference type="AlphaFoldDB" id="A0A554LXC4"/>
<dbReference type="Pfam" id="PF00044">
    <property type="entry name" value="Gp_dh_N"/>
    <property type="match status" value="1"/>
</dbReference>
<dbReference type="PANTHER" id="PTHR43148">
    <property type="entry name" value="GLYCERALDEHYDE-3-PHOSPHATE DEHYDROGENASE 2"/>
    <property type="match status" value="1"/>
</dbReference>
<feature type="domain" description="Glyceraldehyde 3-phosphate dehydrogenase NAD(P) binding" evidence="8">
    <location>
        <begin position="1"/>
        <end position="140"/>
    </location>
</feature>
<name>A0A554LXC4_9BACT</name>
<dbReference type="Gene3D" id="3.40.50.720">
    <property type="entry name" value="NAD(P)-binding Rossmann-like Domain"/>
    <property type="match status" value="1"/>
</dbReference>
<dbReference type="InterPro" id="IPR020831">
    <property type="entry name" value="GlycerAld/Erythrose_P_DH"/>
</dbReference>
<dbReference type="EMBL" id="VMGL01000001">
    <property type="protein sequence ID" value="TSC97502.1"/>
    <property type="molecule type" value="Genomic_DNA"/>
</dbReference>
<keyword evidence="5" id="KW-0520">NAD</keyword>
<dbReference type="GO" id="GO:0016620">
    <property type="term" value="F:oxidoreductase activity, acting on the aldehyde or oxo group of donors, NAD or NADP as acceptor"/>
    <property type="evidence" value="ECO:0007669"/>
    <property type="project" value="InterPro"/>
</dbReference>
<feature type="site" description="Activates thiol group during catalysis" evidence="6">
    <location>
        <position position="167"/>
    </location>
</feature>
<feature type="active site" description="Nucleophile" evidence="3">
    <location>
        <position position="140"/>
    </location>
</feature>
<evidence type="ECO:0000313" key="10">
    <source>
        <dbReference type="Proteomes" id="UP000318711"/>
    </source>
</evidence>
<dbReference type="InterPro" id="IPR036291">
    <property type="entry name" value="NAD(P)-bd_dom_sf"/>
</dbReference>
<keyword evidence="2" id="KW-0560">Oxidoreductase</keyword>
<dbReference type="PRINTS" id="PR00078">
    <property type="entry name" value="G3PDHDRGNASE"/>
</dbReference>
<keyword evidence="5" id="KW-0547">Nucleotide-binding</keyword>
<evidence type="ECO:0000256" key="7">
    <source>
        <dbReference type="RuleBase" id="RU000397"/>
    </source>
</evidence>
<dbReference type="Proteomes" id="UP000318711">
    <property type="component" value="Unassembled WGS sequence"/>
</dbReference>
<evidence type="ECO:0000256" key="5">
    <source>
        <dbReference type="PIRSR" id="PIRSR000149-3"/>
    </source>
</evidence>
<feature type="binding site" evidence="5">
    <location>
        <position position="34"/>
    </location>
    <ligand>
        <name>NAD(+)</name>
        <dbReference type="ChEBI" id="CHEBI:57540"/>
    </ligand>
</feature>
<organism evidence="9 10">
    <name type="scientific">Candidatus Berkelbacteria bacterium Licking1014_2</name>
    <dbReference type="NCBI Taxonomy" id="2017146"/>
    <lineage>
        <taxon>Bacteria</taxon>
        <taxon>Candidatus Berkelbacteria</taxon>
    </lineage>
</organism>
<evidence type="ECO:0000313" key="9">
    <source>
        <dbReference type="EMBL" id="TSC97502.1"/>
    </source>
</evidence>
<feature type="binding site" evidence="5">
    <location>
        <begin position="10"/>
        <end position="11"/>
    </location>
    <ligand>
        <name>NAD(+)</name>
        <dbReference type="ChEBI" id="CHEBI:57540"/>
    </ligand>
</feature>
<dbReference type="InterPro" id="IPR020829">
    <property type="entry name" value="GlycerAld_3-P_DH_cat"/>
</dbReference>
<evidence type="ECO:0000259" key="8">
    <source>
        <dbReference type="SMART" id="SM00846"/>
    </source>
</evidence>
<dbReference type="GO" id="GO:0051287">
    <property type="term" value="F:NAD binding"/>
    <property type="evidence" value="ECO:0007669"/>
    <property type="project" value="InterPro"/>
</dbReference>
<evidence type="ECO:0000256" key="3">
    <source>
        <dbReference type="PIRSR" id="PIRSR000149-1"/>
    </source>
</evidence>
<dbReference type="CDD" id="cd18126">
    <property type="entry name" value="GAPDH_I_C"/>
    <property type="match status" value="1"/>
</dbReference>
<dbReference type="SUPFAM" id="SSF55347">
    <property type="entry name" value="Glyceraldehyde-3-phosphate dehydrogenase-like, C-terminal domain"/>
    <property type="match status" value="1"/>
</dbReference>
<feature type="binding site" evidence="5">
    <location>
        <position position="108"/>
    </location>
    <ligand>
        <name>NAD(+)</name>
        <dbReference type="ChEBI" id="CHEBI:57540"/>
    </ligand>
</feature>
<evidence type="ECO:0000256" key="1">
    <source>
        <dbReference type="ARBA" id="ARBA00007406"/>
    </source>
</evidence>
<feature type="binding site" evidence="4">
    <location>
        <position position="170"/>
    </location>
    <ligand>
        <name>D-glyceraldehyde 3-phosphate</name>
        <dbReference type="ChEBI" id="CHEBI:59776"/>
    </ligand>
</feature>
<protein>
    <submittedName>
        <fullName evidence="9">Glyceraldehyde 3-phosphate dehydrogenase</fullName>
    </submittedName>
</protein>
<evidence type="ECO:0000256" key="6">
    <source>
        <dbReference type="PIRSR" id="PIRSR000149-4"/>
    </source>
</evidence>
<dbReference type="PIRSF" id="PIRSF000149">
    <property type="entry name" value="GAP_DH"/>
    <property type="match status" value="1"/>
</dbReference>
<comment type="caution">
    <text evidence="9">The sequence shown here is derived from an EMBL/GenBank/DDBJ whole genome shotgun (WGS) entry which is preliminary data.</text>
</comment>
<dbReference type="Gene3D" id="3.30.360.10">
    <property type="entry name" value="Dihydrodipicolinate Reductase, domain 2"/>
    <property type="match status" value="1"/>
</dbReference>
<dbReference type="FunFam" id="3.40.50.720:FF:000001">
    <property type="entry name" value="Glyceraldehyde-3-phosphate dehydrogenase"/>
    <property type="match status" value="1"/>
</dbReference>
<evidence type="ECO:0000256" key="2">
    <source>
        <dbReference type="ARBA" id="ARBA00023002"/>
    </source>
</evidence>
<dbReference type="InterPro" id="IPR020828">
    <property type="entry name" value="GlycerAld_3-P_DH_NAD(P)-bd"/>
</dbReference>
<feature type="binding site" evidence="4">
    <location>
        <begin position="199"/>
        <end position="200"/>
    </location>
    <ligand>
        <name>D-glyceraldehyde 3-phosphate</name>
        <dbReference type="ChEBI" id="CHEBI:59776"/>
    </ligand>
</feature>
<dbReference type="SMART" id="SM00846">
    <property type="entry name" value="Gp_dh_N"/>
    <property type="match status" value="1"/>
</dbReference>
<feature type="binding site" evidence="5">
    <location>
        <position position="307"/>
    </location>
    <ligand>
        <name>NAD(+)</name>
        <dbReference type="ChEBI" id="CHEBI:57540"/>
    </ligand>
</feature>
<comment type="similarity">
    <text evidence="1 7">Belongs to the glyceraldehyde-3-phosphate dehydrogenase family.</text>
</comment>
<feature type="binding site" evidence="4">
    <location>
        <position position="222"/>
    </location>
    <ligand>
        <name>D-glyceraldehyde 3-phosphate</name>
        <dbReference type="ChEBI" id="CHEBI:59776"/>
    </ligand>
</feature>
<dbReference type="CDD" id="cd05214">
    <property type="entry name" value="GAPDH_I_N"/>
    <property type="match status" value="1"/>
</dbReference>
<accession>A0A554LXC4</accession>
<dbReference type="FunFam" id="3.30.360.10:FF:000002">
    <property type="entry name" value="Glyceraldehyde-3-phosphate dehydrogenase"/>
    <property type="match status" value="1"/>
</dbReference>
<dbReference type="Pfam" id="PF02800">
    <property type="entry name" value="Gp_dh_C"/>
    <property type="match status" value="1"/>
</dbReference>
<proteinExistence type="inferred from homology"/>
<reference evidence="9 10" key="1">
    <citation type="submission" date="2017-07" db="EMBL/GenBank/DDBJ databases">
        <title>Mechanisms for carbon and nitrogen cycling indicate functional differentiation within the Candidate Phyla Radiation.</title>
        <authorList>
            <person name="Danczak R.E."/>
            <person name="Johnston M.D."/>
            <person name="Kenah C."/>
            <person name="Slattery M."/>
            <person name="Wrighton K.C."/>
            <person name="Wilkins M.J."/>
        </authorList>
    </citation>
    <scope>NUCLEOTIDE SEQUENCE [LARGE SCALE GENOMIC DNA]</scope>
    <source>
        <strain evidence="9">Licking1014_2</strain>
    </source>
</reference>
<sequence length="331" mass="36229">MKIAINGFGRIGRSFYRAFSQRRPDGLEIVAVNDLGDKEQLLTLLEYDSNYGRFAGASPARILQIAEPEKLPWRELEVDLVIESTGRFTKAEDAKAHLKAGANRVIISAPAEDADITIAPGVNSADYHPDRDAIISLGSCTTNALAPVVKILQDEFGIEKGLMTTVHAYTQDQMLQDAPHHDDCRRGRQAATNIVPTTTGAAQAIFRVCQGLGEKMDGLSLRVPVAVVSIVDLVCQLKNPPAGGGGKDKLNQVFTQYAAEKMKGILAVNDKPLVSSDFRGRPESSIVDLSWTYVIGDLVKVVAWYDNEWGYSNRLVDMCEMIKSKIKINNP</sequence>